<proteinExistence type="predicted"/>
<dbReference type="KEGG" id="pfy:PFICI_03242"/>
<dbReference type="Proteomes" id="UP000030651">
    <property type="component" value="Unassembled WGS sequence"/>
</dbReference>
<keyword evidence="2" id="KW-1185">Reference proteome</keyword>
<accession>W3XIG0</accession>
<evidence type="ECO:0000313" key="1">
    <source>
        <dbReference type="EMBL" id="ETS85217.1"/>
    </source>
</evidence>
<dbReference type="OrthoDB" id="4713360at2759"/>
<dbReference type="InParanoid" id="W3XIG0"/>
<dbReference type="EMBL" id="KI912110">
    <property type="protein sequence ID" value="ETS85217.1"/>
    <property type="molecule type" value="Genomic_DNA"/>
</dbReference>
<gene>
    <name evidence="1" type="ORF">PFICI_03242</name>
</gene>
<dbReference type="AlphaFoldDB" id="W3XIG0"/>
<name>W3XIG0_PESFW</name>
<dbReference type="eggNOG" id="ENOG502SQVR">
    <property type="taxonomic scope" value="Eukaryota"/>
</dbReference>
<sequence>MKNLPSSQNAPCLRVTLECPAEISKVTDQTHLTIKVKYEGLSETGSQDAPSITFNKYGVMREDDLALYQLRDGEWIQDMSENDEYGGCCGFAILDAPPMLVNVSEDDQFPSLSLGEAVIAHQYPLKEKLPGDAKAGDRFRLTLKQARVEWWNWGGREEHANTKVYLPCWRLGPVVDPPTPDYDSLLCPETKNEGRPKLLVHIGDPVEFVLT</sequence>
<evidence type="ECO:0000313" key="2">
    <source>
        <dbReference type="Proteomes" id="UP000030651"/>
    </source>
</evidence>
<organism evidence="1 2">
    <name type="scientific">Pestalotiopsis fici (strain W106-1 / CGMCC3.15140)</name>
    <dbReference type="NCBI Taxonomy" id="1229662"/>
    <lineage>
        <taxon>Eukaryota</taxon>
        <taxon>Fungi</taxon>
        <taxon>Dikarya</taxon>
        <taxon>Ascomycota</taxon>
        <taxon>Pezizomycotina</taxon>
        <taxon>Sordariomycetes</taxon>
        <taxon>Xylariomycetidae</taxon>
        <taxon>Amphisphaeriales</taxon>
        <taxon>Sporocadaceae</taxon>
        <taxon>Pestalotiopsis</taxon>
    </lineage>
</organism>
<protein>
    <submittedName>
        <fullName evidence="1">Uncharacterized protein</fullName>
    </submittedName>
</protein>
<dbReference type="GeneID" id="19268255"/>
<dbReference type="HOGENOM" id="CLU_036200_0_0_1"/>
<dbReference type="RefSeq" id="XP_007830014.1">
    <property type="nucleotide sequence ID" value="XM_007831823.1"/>
</dbReference>
<reference evidence="2" key="1">
    <citation type="journal article" date="2015" name="BMC Genomics">
        <title>Genomic and transcriptomic analysis of the endophytic fungus Pestalotiopsis fici reveals its lifestyle and high potential for synthesis of natural products.</title>
        <authorList>
            <person name="Wang X."/>
            <person name="Zhang X."/>
            <person name="Liu L."/>
            <person name="Xiang M."/>
            <person name="Wang W."/>
            <person name="Sun X."/>
            <person name="Che Y."/>
            <person name="Guo L."/>
            <person name="Liu G."/>
            <person name="Guo L."/>
            <person name="Wang C."/>
            <person name="Yin W.B."/>
            <person name="Stadler M."/>
            <person name="Zhang X."/>
            <person name="Liu X."/>
        </authorList>
    </citation>
    <scope>NUCLEOTIDE SEQUENCE [LARGE SCALE GENOMIC DNA]</scope>
    <source>
        <strain evidence="2">W106-1 / CGMCC3.15140</strain>
    </source>
</reference>